<dbReference type="GO" id="GO:0055085">
    <property type="term" value="P:transmembrane transport"/>
    <property type="evidence" value="ECO:0007669"/>
    <property type="project" value="InterPro"/>
</dbReference>
<dbReference type="Gene3D" id="2.30.30.60">
    <property type="match status" value="1"/>
</dbReference>
<comment type="similarity">
    <text evidence="2">Belongs to the MscS (TC 1.A.23) family.</text>
</comment>
<name>A0A7C2EK02_9THEO</name>
<comment type="subcellular location">
    <subcellularLocation>
        <location evidence="1">Cell membrane</location>
        <topology evidence="1">Multi-pass membrane protein</topology>
    </subcellularLocation>
</comment>
<dbReference type="InterPro" id="IPR023408">
    <property type="entry name" value="MscS_beta-dom_sf"/>
</dbReference>
<evidence type="ECO:0000256" key="2">
    <source>
        <dbReference type="ARBA" id="ARBA00008017"/>
    </source>
</evidence>
<comment type="caution">
    <text evidence="11">The sequence shown here is derived from an EMBL/GenBank/DDBJ whole genome shotgun (WGS) entry which is preliminary data.</text>
</comment>
<feature type="transmembrane region" description="Helical" evidence="7">
    <location>
        <begin position="12"/>
        <end position="36"/>
    </location>
</feature>
<feature type="domain" description="Mechanosensitive ion channel MscS C-terminal" evidence="9">
    <location>
        <begin position="245"/>
        <end position="331"/>
    </location>
</feature>
<dbReference type="Pfam" id="PF21082">
    <property type="entry name" value="MS_channel_3rd"/>
    <property type="match status" value="1"/>
</dbReference>
<feature type="domain" description="Mechanosensitive ion channel MscS" evidence="8">
    <location>
        <begin position="169"/>
        <end position="235"/>
    </location>
</feature>
<dbReference type="Gene3D" id="3.30.70.100">
    <property type="match status" value="1"/>
</dbReference>
<sequence>MWFEVFLSKTVLLLSLVVGGFFAGIILEKVVVAGVHKMARRTKWPGDEIIVGSFRRIVVFWGFLAGIYGAILTVSLPANIENLLEKVLLVLAILSVTLVVMRVAGGFINLYASRAEGILPATTLFANITRLLVFIIGILVVLQSLGISVTPVLTALGVGGLAVALALQDTLSNLFAGIHVIASRQIRPGDYIRLGTGEEGYVEDINWRNTTIRMMPNNTVIIPNAKLASAIVTNYYLPEQEMSVLVQVGVSYASDLDKVERVTIEVAREVMKEVPGGVPEFEPFIRYHTFADFSINFTVVLRVREFADQYPVKHEFIKRLHRRYAGEGIEIPFPIRTVYLRNTSTET</sequence>
<gene>
    <name evidence="11" type="ORF">ENQ34_04825</name>
</gene>
<evidence type="ECO:0000259" key="9">
    <source>
        <dbReference type="Pfam" id="PF21082"/>
    </source>
</evidence>
<dbReference type="PANTHER" id="PTHR30566:SF25">
    <property type="entry name" value="INNER MEMBRANE PROTEIN"/>
    <property type="match status" value="1"/>
</dbReference>
<dbReference type="EMBL" id="DSMU01000304">
    <property type="protein sequence ID" value="HEL65983.1"/>
    <property type="molecule type" value="Genomic_DNA"/>
</dbReference>
<feature type="transmembrane region" description="Helical" evidence="7">
    <location>
        <begin position="57"/>
        <end position="76"/>
    </location>
</feature>
<evidence type="ECO:0000256" key="1">
    <source>
        <dbReference type="ARBA" id="ARBA00004651"/>
    </source>
</evidence>
<dbReference type="InterPro" id="IPR049278">
    <property type="entry name" value="MS_channel_C"/>
</dbReference>
<dbReference type="InterPro" id="IPR049142">
    <property type="entry name" value="MS_channel_1st"/>
</dbReference>
<dbReference type="SUPFAM" id="SSF50182">
    <property type="entry name" value="Sm-like ribonucleoproteins"/>
    <property type="match status" value="1"/>
</dbReference>
<feature type="transmembrane region" description="Helical" evidence="7">
    <location>
        <begin position="148"/>
        <end position="167"/>
    </location>
</feature>
<accession>A0A7C2EK02</accession>
<dbReference type="GO" id="GO:0005886">
    <property type="term" value="C:plasma membrane"/>
    <property type="evidence" value="ECO:0007669"/>
    <property type="project" value="UniProtKB-SubCell"/>
</dbReference>
<dbReference type="AlphaFoldDB" id="A0A7C2EK02"/>
<dbReference type="Gene3D" id="1.10.287.1260">
    <property type="match status" value="1"/>
</dbReference>
<dbReference type="InterPro" id="IPR006685">
    <property type="entry name" value="MscS_channel_2nd"/>
</dbReference>
<feature type="transmembrane region" description="Helical" evidence="7">
    <location>
        <begin position="124"/>
        <end position="142"/>
    </location>
</feature>
<reference evidence="11" key="1">
    <citation type="journal article" date="2020" name="mSystems">
        <title>Genome- and Community-Level Interaction Insights into Carbon Utilization and Element Cycling Functions of Hydrothermarchaeota in Hydrothermal Sediment.</title>
        <authorList>
            <person name="Zhou Z."/>
            <person name="Liu Y."/>
            <person name="Xu W."/>
            <person name="Pan J."/>
            <person name="Luo Z.H."/>
            <person name="Li M."/>
        </authorList>
    </citation>
    <scope>NUCLEOTIDE SEQUENCE [LARGE SCALE GENOMIC DNA]</scope>
    <source>
        <strain evidence="11">SpSt-300</strain>
    </source>
</reference>
<keyword evidence="5 7" id="KW-1133">Transmembrane helix</keyword>
<keyword evidence="3" id="KW-1003">Cell membrane</keyword>
<proteinExistence type="inferred from homology"/>
<dbReference type="InterPro" id="IPR010920">
    <property type="entry name" value="LSM_dom_sf"/>
</dbReference>
<dbReference type="Pfam" id="PF21088">
    <property type="entry name" value="MS_channel_1st"/>
    <property type="match status" value="1"/>
</dbReference>
<evidence type="ECO:0000256" key="6">
    <source>
        <dbReference type="ARBA" id="ARBA00023136"/>
    </source>
</evidence>
<evidence type="ECO:0000256" key="5">
    <source>
        <dbReference type="ARBA" id="ARBA00022989"/>
    </source>
</evidence>
<evidence type="ECO:0000256" key="3">
    <source>
        <dbReference type="ARBA" id="ARBA00022475"/>
    </source>
</evidence>
<dbReference type="InterPro" id="IPR011014">
    <property type="entry name" value="MscS_channel_TM-2"/>
</dbReference>
<evidence type="ECO:0000256" key="4">
    <source>
        <dbReference type="ARBA" id="ARBA00022692"/>
    </source>
</evidence>
<evidence type="ECO:0000256" key="7">
    <source>
        <dbReference type="SAM" id="Phobius"/>
    </source>
</evidence>
<protein>
    <submittedName>
        <fullName evidence="11">Mechanosensitive ion channel</fullName>
    </submittedName>
</protein>
<evidence type="ECO:0000313" key="11">
    <source>
        <dbReference type="EMBL" id="HEL65983.1"/>
    </source>
</evidence>
<feature type="domain" description="Mechanosensitive ion channel transmembrane helices 2/3" evidence="10">
    <location>
        <begin position="127"/>
        <end position="168"/>
    </location>
</feature>
<keyword evidence="4 7" id="KW-0812">Transmembrane</keyword>
<keyword evidence="6 7" id="KW-0472">Membrane</keyword>
<dbReference type="Pfam" id="PF00924">
    <property type="entry name" value="MS_channel_2nd"/>
    <property type="match status" value="1"/>
</dbReference>
<feature type="transmembrane region" description="Helical" evidence="7">
    <location>
        <begin position="88"/>
        <end position="112"/>
    </location>
</feature>
<dbReference type="PANTHER" id="PTHR30566">
    <property type="entry name" value="YNAI-RELATED MECHANOSENSITIVE ION CHANNEL"/>
    <property type="match status" value="1"/>
</dbReference>
<organism evidence="11">
    <name type="scientific">Ammonifex degensii</name>
    <dbReference type="NCBI Taxonomy" id="42838"/>
    <lineage>
        <taxon>Bacteria</taxon>
        <taxon>Bacillati</taxon>
        <taxon>Bacillota</taxon>
        <taxon>Clostridia</taxon>
        <taxon>Thermoanaerobacterales</taxon>
        <taxon>Thermoanaerobacteraceae</taxon>
        <taxon>Ammonifex</taxon>
    </lineage>
</organism>
<dbReference type="InterPro" id="IPR011066">
    <property type="entry name" value="MscS_channel_C_sf"/>
</dbReference>
<dbReference type="SUPFAM" id="SSF82861">
    <property type="entry name" value="Mechanosensitive channel protein MscS (YggB), transmembrane region"/>
    <property type="match status" value="1"/>
</dbReference>
<dbReference type="SUPFAM" id="SSF82689">
    <property type="entry name" value="Mechanosensitive channel protein MscS (YggB), C-terminal domain"/>
    <property type="match status" value="1"/>
</dbReference>
<evidence type="ECO:0000259" key="10">
    <source>
        <dbReference type="Pfam" id="PF21088"/>
    </source>
</evidence>
<evidence type="ECO:0000259" key="8">
    <source>
        <dbReference type="Pfam" id="PF00924"/>
    </source>
</evidence>